<keyword evidence="1" id="KW-0472">Membrane</keyword>
<reference evidence="2 3" key="1">
    <citation type="submission" date="2014-06" db="EMBL/GenBank/DDBJ databases">
        <title>Draft genome sequence of Bacillus manliponensis JCM 15802 (MCCC 1A00708).</title>
        <authorList>
            <person name="Lai Q."/>
            <person name="Liu Y."/>
            <person name="Shao Z."/>
        </authorList>
    </citation>
    <scope>NUCLEOTIDE SEQUENCE [LARGE SCALE GENOMIC DNA]</scope>
    <source>
        <strain evidence="2 3">JCM 15802</strain>
    </source>
</reference>
<comment type="caution">
    <text evidence="2">The sequence shown here is derived from an EMBL/GenBank/DDBJ whole genome shotgun (WGS) entry which is preliminary data.</text>
</comment>
<sequence>MYILLVIIHGEEIVQGVTLLVNLLVVIVMEVAVIKHGEFYVCNKRVRIEKNASLCRGTLYLKGIRKLLT</sequence>
<protein>
    <submittedName>
        <fullName evidence="2">Uncharacterized protein</fullName>
    </submittedName>
</protein>
<evidence type="ECO:0000256" key="1">
    <source>
        <dbReference type="SAM" id="Phobius"/>
    </source>
</evidence>
<dbReference type="Proteomes" id="UP000027822">
    <property type="component" value="Unassembled WGS sequence"/>
</dbReference>
<keyword evidence="1" id="KW-0812">Transmembrane</keyword>
<accession>A0A073KBL2</accession>
<keyword evidence="3" id="KW-1185">Reference proteome</keyword>
<evidence type="ECO:0000313" key="3">
    <source>
        <dbReference type="Proteomes" id="UP000027822"/>
    </source>
</evidence>
<proteinExistence type="predicted"/>
<feature type="transmembrane region" description="Helical" evidence="1">
    <location>
        <begin position="13"/>
        <end position="34"/>
    </location>
</feature>
<dbReference type="EMBL" id="JOTN01000006">
    <property type="protein sequence ID" value="KEK19698.1"/>
    <property type="molecule type" value="Genomic_DNA"/>
</dbReference>
<evidence type="ECO:0000313" key="2">
    <source>
        <dbReference type="EMBL" id="KEK19698.1"/>
    </source>
</evidence>
<dbReference type="AlphaFoldDB" id="A0A073KBL2"/>
<organism evidence="2 3">
    <name type="scientific">Bacillus manliponensis</name>
    <dbReference type="NCBI Taxonomy" id="574376"/>
    <lineage>
        <taxon>Bacteria</taxon>
        <taxon>Bacillati</taxon>
        <taxon>Bacillota</taxon>
        <taxon>Bacilli</taxon>
        <taxon>Bacillales</taxon>
        <taxon>Bacillaceae</taxon>
        <taxon>Bacillus</taxon>
        <taxon>Bacillus cereus group</taxon>
    </lineage>
</organism>
<name>A0A073KBL2_9BACI</name>
<keyword evidence="1" id="KW-1133">Transmembrane helix</keyword>
<gene>
    <name evidence="2" type="ORF">BAMA_20855</name>
</gene>